<evidence type="ECO:0000313" key="10">
    <source>
        <dbReference type="EMBL" id="GAJ39799.1"/>
    </source>
</evidence>
<comment type="catalytic activity">
    <reaction evidence="8">
        <text>(7R,8S)-8-amino-7-(carboxyamino)nonanoate + ATP = (4R,5S)-dethiobiotin + ADP + phosphate + H(+)</text>
        <dbReference type="Rhea" id="RHEA:63684"/>
        <dbReference type="ChEBI" id="CHEBI:15378"/>
        <dbReference type="ChEBI" id="CHEBI:30616"/>
        <dbReference type="ChEBI" id="CHEBI:43474"/>
        <dbReference type="ChEBI" id="CHEBI:149470"/>
        <dbReference type="ChEBI" id="CHEBI:149473"/>
        <dbReference type="ChEBI" id="CHEBI:456216"/>
    </reaction>
</comment>
<dbReference type="InterPro" id="IPR004472">
    <property type="entry name" value="DTB_synth_BioD"/>
</dbReference>
<name>A0A023DEU1_9BACL</name>
<dbReference type="PIRSF" id="PIRSF006755">
    <property type="entry name" value="DTB_synth"/>
    <property type="match status" value="1"/>
</dbReference>
<evidence type="ECO:0000256" key="9">
    <source>
        <dbReference type="HAMAP-Rule" id="MF_00336"/>
    </source>
</evidence>
<keyword evidence="4 9" id="KW-0547">Nucleotide-binding</keyword>
<feature type="binding site" evidence="9">
    <location>
        <position position="17"/>
    </location>
    <ligand>
        <name>Mg(2+)</name>
        <dbReference type="ChEBI" id="CHEBI:18420"/>
    </ligand>
</feature>
<keyword evidence="1 9" id="KW-0963">Cytoplasm</keyword>
<dbReference type="PANTHER" id="PTHR43210">
    <property type="entry name" value="DETHIOBIOTIN SYNTHETASE"/>
    <property type="match status" value="1"/>
</dbReference>
<dbReference type="Gene3D" id="3.40.50.300">
    <property type="entry name" value="P-loop containing nucleotide triphosphate hydrolases"/>
    <property type="match status" value="1"/>
</dbReference>
<dbReference type="GO" id="GO:0005829">
    <property type="term" value="C:cytosol"/>
    <property type="evidence" value="ECO:0007669"/>
    <property type="project" value="TreeGrafter"/>
</dbReference>
<accession>A0A023DEU1</accession>
<comment type="cofactor">
    <cofactor evidence="9">
        <name>Mg(2+)</name>
        <dbReference type="ChEBI" id="CHEBI:18420"/>
    </cofactor>
</comment>
<evidence type="ECO:0000256" key="1">
    <source>
        <dbReference type="ARBA" id="ARBA00022490"/>
    </source>
</evidence>
<evidence type="ECO:0000256" key="3">
    <source>
        <dbReference type="ARBA" id="ARBA00022723"/>
    </source>
</evidence>
<dbReference type="HAMAP" id="MF_00336">
    <property type="entry name" value="BioD"/>
    <property type="match status" value="1"/>
</dbReference>
<dbReference type="InterPro" id="IPR027417">
    <property type="entry name" value="P-loop_NTPase"/>
</dbReference>
<evidence type="ECO:0000256" key="4">
    <source>
        <dbReference type="ARBA" id="ARBA00022741"/>
    </source>
</evidence>
<evidence type="ECO:0000256" key="7">
    <source>
        <dbReference type="ARBA" id="ARBA00022842"/>
    </source>
</evidence>
<dbReference type="SUPFAM" id="SSF52540">
    <property type="entry name" value="P-loop containing nucleoside triphosphate hydrolases"/>
    <property type="match status" value="1"/>
</dbReference>
<dbReference type="OrthoDB" id="9802097at2"/>
<dbReference type="RefSeq" id="WP_017434747.1">
    <property type="nucleotide sequence ID" value="NZ_BAWO01000026.1"/>
</dbReference>
<dbReference type="GO" id="GO:0009102">
    <property type="term" value="P:biotin biosynthetic process"/>
    <property type="evidence" value="ECO:0007669"/>
    <property type="project" value="UniProtKB-UniRule"/>
</dbReference>
<keyword evidence="2 9" id="KW-0436">Ligase</keyword>
<comment type="function">
    <text evidence="9">Catalyzes a mechanistically unusual reaction, the ATP-dependent insertion of CO2 between the N7 and N8 nitrogen atoms of 7,8-diaminopelargonic acid (DAPA, also called 7,8-diammoniononanoate) to form a ureido ring.</text>
</comment>
<gene>
    <name evidence="9 10" type="primary">bioD</name>
    <name evidence="10" type="ORF">GCA01S_026_00460</name>
</gene>
<dbReference type="GO" id="GO:0004141">
    <property type="term" value="F:dethiobiotin synthase activity"/>
    <property type="evidence" value="ECO:0007669"/>
    <property type="project" value="UniProtKB-UniRule"/>
</dbReference>
<dbReference type="EC" id="6.3.3.3" evidence="9"/>
<proteinExistence type="inferred from homology"/>
<dbReference type="Pfam" id="PF13500">
    <property type="entry name" value="AAA_26"/>
    <property type="match status" value="1"/>
</dbReference>
<feature type="binding site" evidence="9">
    <location>
        <position position="42"/>
    </location>
    <ligand>
        <name>substrate</name>
    </ligand>
</feature>
<comment type="catalytic activity">
    <reaction evidence="9">
        <text>(7R,8S)-7,8-diammoniononanoate + CO2 + ATP = (4R,5S)-dethiobiotin + ADP + phosphate + 3 H(+)</text>
        <dbReference type="Rhea" id="RHEA:15805"/>
        <dbReference type="ChEBI" id="CHEBI:15378"/>
        <dbReference type="ChEBI" id="CHEBI:16526"/>
        <dbReference type="ChEBI" id="CHEBI:30616"/>
        <dbReference type="ChEBI" id="CHEBI:43474"/>
        <dbReference type="ChEBI" id="CHEBI:149469"/>
        <dbReference type="ChEBI" id="CHEBI:149473"/>
        <dbReference type="ChEBI" id="CHEBI:456216"/>
        <dbReference type="EC" id="6.3.3.3"/>
    </reaction>
</comment>
<feature type="binding site" evidence="9">
    <location>
        <begin position="111"/>
        <end position="114"/>
    </location>
    <ligand>
        <name>ATP</name>
        <dbReference type="ChEBI" id="CHEBI:30616"/>
    </ligand>
</feature>
<reference evidence="10 11" key="1">
    <citation type="submission" date="2014-04" db="EMBL/GenBank/DDBJ databases">
        <title>Whole genome shotgun sequence of Geobacillus caldoxylosilyticus NBRC 107762.</title>
        <authorList>
            <person name="Hosoyama A."/>
            <person name="Hosoyama Y."/>
            <person name="Katano-Makiyama Y."/>
            <person name="Tsuchikane K."/>
            <person name="Ohji S."/>
            <person name="Ichikawa N."/>
            <person name="Yamazoe A."/>
            <person name="Fujita N."/>
        </authorList>
    </citation>
    <scope>NUCLEOTIDE SEQUENCE [LARGE SCALE GENOMIC DNA]</scope>
    <source>
        <strain evidence="10 11">NBRC 107762</strain>
    </source>
</reference>
<keyword evidence="11" id="KW-1185">Reference proteome</keyword>
<dbReference type="CDD" id="cd03109">
    <property type="entry name" value="DTBS"/>
    <property type="match status" value="1"/>
</dbReference>
<dbReference type="NCBIfam" id="TIGR00347">
    <property type="entry name" value="bioD"/>
    <property type="match status" value="1"/>
</dbReference>
<dbReference type="EMBL" id="BAWO01000026">
    <property type="protein sequence ID" value="GAJ39799.1"/>
    <property type="molecule type" value="Genomic_DNA"/>
</dbReference>
<dbReference type="UniPathway" id="UPA00078">
    <property type="reaction ID" value="UER00161"/>
</dbReference>
<evidence type="ECO:0000256" key="6">
    <source>
        <dbReference type="ARBA" id="ARBA00022840"/>
    </source>
</evidence>
<dbReference type="Proteomes" id="UP000023561">
    <property type="component" value="Unassembled WGS sequence"/>
</dbReference>
<comment type="subcellular location">
    <subcellularLocation>
        <location evidence="9">Cytoplasm</location>
    </subcellularLocation>
</comment>
<sequence length="239" mass="26530">MGKAIFITGTGTEIGKTVATSFLAFVFQKLGLNVKIFKPIQTGLAEDGVSFADQYWYEKVVGLPQSEGLYYMEPAVSPHLAATLTNTTIDPALIAEKIEQWKRQYDIVLVEGAGGLAVPLIEKEQGFYMTNDLIREYNIPIIIVSLAGLGAIHHTVTTVSYAQQQDIRILGLIFNQFNAESIIHVNNIETIKRMLGLPVIATLPSLAKVTKYTMMAMAERWLKNNEQKQLLQEVLSVEV</sequence>
<evidence type="ECO:0000256" key="8">
    <source>
        <dbReference type="ARBA" id="ARBA00047386"/>
    </source>
</evidence>
<dbReference type="PANTHER" id="PTHR43210:SF2">
    <property type="entry name" value="ATP-DEPENDENT DETHIOBIOTIN SYNTHETASE BIOD 2"/>
    <property type="match status" value="1"/>
</dbReference>
<keyword evidence="5 9" id="KW-0093">Biotin biosynthesis</keyword>
<dbReference type="AlphaFoldDB" id="A0A023DEU1"/>
<keyword evidence="3 9" id="KW-0479">Metal-binding</keyword>
<comment type="caution">
    <text evidence="10">The sequence shown here is derived from an EMBL/GenBank/DDBJ whole genome shotgun (WGS) entry which is preliminary data.</text>
</comment>
<keyword evidence="7 9" id="KW-0460">Magnesium</keyword>
<feature type="active site" evidence="9">
    <location>
        <position position="38"/>
    </location>
</feature>
<dbReference type="GO" id="GO:0000287">
    <property type="term" value="F:magnesium ion binding"/>
    <property type="evidence" value="ECO:0007669"/>
    <property type="project" value="UniProtKB-UniRule"/>
</dbReference>
<comment type="caution">
    <text evidence="9">Lacks conserved residue(s) required for the propagation of feature annotation.</text>
</comment>
<evidence type="ECO:0000256" key="2">
    <source>
        <dbReference type="ARBA" id="ARBA00022598"/>
    </source>
</evidence>
<evidence type="ECO:0000313" key="11">
    <source>
        <dbReference type="Proteomes" id="UP000023561"/>
    </source>
</evidence>
<feature type="binding site" evidence="9">
    <location>
        <position position="53"/>
    </location>
    <ligand>
        <name>ATP</name>
        <dbReference type="ChEBI" id="CHEBI:30616"/>
    </ligand>
</feature>
<evidence type="ECO:0000256" key="5">
    <source>
        <dbReference type="ARBA" id="ARBA00022756"/>
    </source>
</evidence>
<feature type="binding site" evidence="9">
    <location>
        <begin position="175"/>
        <end position="176"/>
    </location>
    <ligand>
        <name>ATP</name>
        <dbReference type="ChEBI" id="CHEBI:30616"/>
    </ligand>
</feature>
<feature type="binding site" evidence="9">
    <location>
        <begin position="13"/>
        <end position="18"/>
    </location>
    <ligand>
        <name>ATP</name>
        <dbReference type="ChEBI" id="CHEBI:30616"/>
    </ligand>
</feature>
<comment type="subunit">
    <text evidence="9">Homodimer.</text>
</comment>
<feature type="binding site" evidence="9">
    <location>
        <position position="111"/>
    </location>
    <ligand>
        <name>Mg(2+)</name>
        <dbReference type="ChEBI" id="CHEBI:18420"/>
    </ligand>
</feature>
<comment type="pathway">
    <text evidence="9">Cofactor biosynthesis; biotin biosynthesis; biotin from 7,8-diaminononanoate: step 1/2.</text>
</comment>
<organism evidence="10 11">
    <name type="scientific">Parageobacillus caldoxylosilyticus NBRC 107762</name>
    <dbReference type="NCBI Taxonomy" id="1220594"/>
    <lineage>
        <taxon>Bacteria</taxon>
        <taxon>Bacillati</taxon>
        <taxon>Bacillota</taxon>
        <taxon>Bacilli</taxon>
        <taxon>Bacillales</taxon>
        <taxon>Anoxybacillaceae</taxon>
        <taxon>Saccharococcus</taxon>
    </lineage>
</organism>
<protein>
    <recommendedName>
        <fullName evidence="9">ATP-dependent dethiobiotin synthetase BioD</fullName>
        <ecNumber evidence="9">6.3.3.3</ecNumber>
    </recommendedName>
    <alternativeName>
        <fullName evidence="9">DTB synthetase</fullName>
        <shortName evidence="9">DTBS</shortName>
    </alternativeName>
    <alternativeName>
        <fullName evidence="9">Dethiobiotin synthase</fullName>
    </alternativeName>
</protein>
<keyword evidence="6 9" id="KW-0067">ATP-binding</keyword>
<feature type="binding site" evidence="9">
    <location>
        <position position="53"/>
    </location>
    <ligand>
        <name>Mg(2+)</name>
        <dbReference type="ChEBI" id="CHEBI:18420"/>
    </ligand>
</feature>
<comment type="similarity">
    <text evidence="9">Belongs to the dethiobiotin synthetase family.</text>
</comment>
<dbReference type="GO" id="GO:0005524">
    <property type="term" value="F:ATP binding"/>
    <property type="evidence" value="ECO:0007669"/>
    <property type="project" value="UniProtKB-UniRule"/>
</dbReference>
<dbReference type="GeneID" id="301193374"/>